<organism evidence="2 3">
    <name type="scientific">Flavisolibacter ginsengisoli DSM 18119</name>
    <dbReference type="NCBI Taxonomy" id="1121884"/>
    <lineage>
        <taxon>Bacteria</taxon>
        <taxon>Pseudomonadati</taxon>
        <taxon>Bacteroidota</taxon>
        <taxon>Chitinophagia</taxon>
        <taxon>Chitinophagales</taxon>
        <taxon>Chitinophagaceae</taxon>
        <taxon>Flavisolibacter</taxon>
    </lineage>
</organism>
<dbReference type="Proteomes" id="UP000184048">
    <property type="component" value="Unassembled WGS sequence"/>
</dbReference>
<dbReference type="EMBL" id="FQUU01000010">
    <property type="protein sequence ID" value="SHF39772.1"/>
    <property type="molecule type" value="Genomic_DNA"/>
</dbReference>
<keyword evidence="1" id="KW-0732">Signal</keyword>
<evidence type="ECO:0000313" key="2">
    <source>
        <dbReference type="EMBL" id="SHF39772.1"/>
    </source>
</evidence>
<accession>A0A1M5BC93</accession>
<gene>
    <name evidence="2" type="ORF">SAMN02745131_02505</name>
</gene>
<feature type="signal peptide" evidence="1">
    <location>
        <begin position="1"/>
        <end position="26"/>
    </location>
</feature>
<dbReference type="AlphaFoldDB" id="A0A1M5BC93"/>
<evidence type="ECO:0000313" key="3">
    <source>
        <dbReference type="Proteomes" id="UP000184048"/>
    </source>
</evidence>
<evidence type="ECO:0000256" key="1">
    <source>
        <dbReference type="SAM" id="SignalP"/>
    </source>
</evidence>
<proteinExistence type="predicted"/>
<evidence type="ECO:0008006" key="4">
    <source>
        <dbReference type="Google" id="ProtNLM"/>
    </source>
</evidence>
<reference evidence="2 3" key="1">
    <citation type="submission" date="2016-11" db="EMBL/GenBank/DDBJ databases">
        <authorList>
            <person name="Jaros S."/>
            <person name="Januszkiewicz K."/>
            <person name="Wedrychowicz H."/>
        </authorList>
    </citation>
    <scope>NUCLEOTIDE SEQUENCE [LARGE SCALE GENOMIC DNA]</scope>
    <source>
        <strain evidence="2 3">DSM 18119</strain>
    </source>
</reference>
<dbReference type="InterPro" id="IPR011250">
    <property type="entry name" value="OMP/PagP_B-barrel"/>
</dbReference>
<feature type="chain" id="PRO_5012861139" description="Outer membrane protein beta-barrel domain-containing protein" evidence="1">
    <location>
        <begin position="27"/>
        <end position="213"/>
    </location>
</feature>
<dbReference type="STRING" id="1121884.SAMN02745131_02505"/>
<protein>
    <recommendedName>
        <fullName evidence="4">Outer membrane protein beta-barrel domain-containing protein</fullName>
    </recommendedName>
</protein>
<name>A0A1M5BC93_9BACT</name>
<sequence>MHPMKQFNRLGLLISALFFLSSAASAQSILGAGYGTFNVPGSMQLFKGWCPNIKYEYVDDGMRQSVFVDVSYFTHSRLIEGASSFDANGNITREPDVLAAYKYIYSQIGFKTVFGGDVKEKKFLPFVGGGFALAMEKTAYSNKDDMNKDNFYTEKRFLWGFHMSAGAQYNFGPAIIELKGNLDIILKPIDTYSNSSNILKNTRLSVLVPFKKL</sequence>
<keyword evidence="3" id="KW-1185">Reference proteome</keyword>
<dbReference type="SUPFAM" id="SSF56925">
    <property type="entry name" value="OMPA-like"/>
    <property type="match status" value="1"/>
</dbReference>